<name>A0AAU9TN63_EUPED</name>
<feature type="region of interest" description="Disordered" evidence="1">
    <location>
        <begin position="260"/>
        <end position="279"/>
    </location>
</feature>
<dbReference type="AlphaFoldDB" id="A0AAU9TN63"/>
<gene>
    <name evidence="2" type="ORF">EEDITHA_LOCUS4327</name>
</gene>
<evidence type="ECO:0000313" key="3">
    <source>
        <dbReference type="Proteomes" id="UP001153954"/>
    </source>
</evidence>
<proteinExistence type="predicted"/>
<sequence length="369" mass="42681">MSFENCDSSSFKLISEFMPRYDGNPRLLNYYIREVENILNLLDNSVRGHPAILCLIKSRLSGVAIDAIAYEDSLPSWEAIRAVLIQRLREPRNEIQVMQELSRMRRNRNEDAESFGRRLRDILDTLFSVGTHSNKAYYESMVIEQYTNNLDFQVSIGVRIAQPITLESAIVIARQEEAKLAYSRTNNYNNFSAPSTSQAKVKEPIKSFNQFPNHTPFKFNNQVPRHNNPGNVLNTNFVPQKNNLTPEQRQQWVQSMLPWKNRPSASNYRPSSGNFRNNLPQQQVSYPQKVSDVSMRSISKPAKPQFAVEELFYADEPSSYEQFCDDGAEQGQYEHFDNFEPNQHEYQSPSEEIYTQQDFSPHPNQNDSS</sequence>
<keyword evidence="3" id="KW-1185">Reference proteome</keyword>
<dbReference type="EMBL" id="CAKOGL010000007">
    <property type="protein sequence ID" value="CAH2088139.1"/>
    <property type="molecule type" value="Genomic_DNA"/>
</dbReference>
<reference evidence="2" key="1">
    <citation type="submission" date="2022-03" db="EMBL/GenBank/DDBJ databases">
        <authorList>
            <person name="Tunstrom K."/>
        </authorList>
    </citation>
    <scope>NUCLEOTIDE SEQUENCE</scope>
</reference>
<dbReference type="Proteomes" id="UP001153954">
    <property type="component" value="Unassembled WGS sequence"/>
</dbReference>
<evidence type="ECO:0000256" key="1">
    <source>
        <dbReference type="SAM" id="MobiDB-lite"/>
    </source>
</evidence>
<feature type="region of interest" description="Disordered" evidence="1">
    <location>
        <begin position="340"/>
        <end position="369"/>
    </location>
</feature>
<organism evidence="2 3">
    <name type="scientific">Euphydryas editha</name>
    <name type="common">Edith's checkerspot</name>
    <dbReference type="NCBI Taxonomy" id="104508"/>
    <lineage>
        <taxon>Eukaryota</taxon>
        <taxon>Metazoa</taxon>
        <taxon>Ecdysozoa</taxon>
        <taxon>Arthropoda</taxon>
        <taxon>Hexapoda</taxon>
        <taxon>Insecta</taxon>
        <taxon>Pterygota</taxon>
        <taxon>Neoptera</taxon>
        <taxon>Endopterygota</taxon>
        <taxon>Lepidoptera</taxon>
        <taxon>Glossata</taxon>
        <taxon>Ditrysia</taxon>
        <taxon>Papilionoidea</taxon>
        <taxon>Nymphalidae</taxon>
        <taxon>Nymphalinae</taxon>
        <taxon>Euphydryas</taxon>
    </lineage>
</organism>
<comment type="caution">
    <text evidence="2">The sequence shown here is derived from an EMBL/GenBank/DDBJ whole genome shotgun (WGS) entry which is preliminary data.</text>
</comment>
<feature type="compositionally biased region" description="Polar residues" evidence="1">
    <location>
        <begin position="263"/>
        <end position="279"/>
    </location>
</feature>
<accession>A0AAU9TN63</accession>
<evidence type="ECO:0000313" key="2">
    <source>
        <dbReference type="EMBL" id="CAH2088139.1"/>
    </source>
</evidence>
<protein>
    <recommendedName>
        <fullName evidence="4">Gag protein</fullName>
    </recommendedName>
</protein>
<evidence type="ECO:0008006" key="4">
    <source>
        <dbReference type="Google" id="ProtNLM"/>
    </source>
</evidence>